<gene>
    <name evidence="1" type="ORF">CCAX7_28370</name>
</gene>
<dbReference type="Proteomes" id="UP000287394">
    <property type="component" value="Chromosome"/>
</dbReference>
<reference evidence="1 2" key="1">
    <citation type="journal article" date="2019" name="Int. J. Syst. Evol. Microbiol.">
        <title>Capsulimonas corticalis gen. nov., sp. nov., an aerobic capsulated bacterium, of a novel bacterial order, Capsulimonadales ord. nov., of the class Armatimonadia of the phylum Armatimonadetes.</title>
        <authorList>
            <person name="Li J."/>
            <person name="Kudo C."/>
            <person name="Tonouchi A."/>
        </authorList>
    </citation>
    <scope>NUCLEOTIDE SEQUENCE [LARGE SCALE GENOMIC DNA]</scope>
    <source>
        <strain evidence="1 2">AX-7</strain>
    </source>
</reference>
<dbReference type="AlphaFoldDB" id="A0A402CTA6"/>
<dbReference type="KEGG" id="ccot:CCAX7_28370"/>
<dbReference type="EMBL" id="AP025739">
    <property type="protein sequence ID" value="BDI30786.1"/>
    <property type="molecule type" value="Genomic_DNA"/>
</dbReference>
<name>A0A402CTA6_9BACT</name>
<organism evidence="1 2">
    <name type="scientific">Capsulimonas corticalis</name>
    <dbReference type="NCBI Taxonomy" id="2219043"/>
    <lineage>
        <taxon>Bacteria</taxon>
        <taxon>Bacillati</taxon>
        <taxon>Armatimonadota</taxon>
        <taxon>Armatimonadia</taxon>
        <taxon>Capsulimonadales</taxon>
        <taxon>Capsulimonadaceae</taxon>
        <taxon>Capsulimonas</taxon>
    </lineage>
</organism>
<accession>A0A402CTA6</accession>
<evidence type="ECO:0000313" key="2">
    <source>
        <dbReference type="Proteomes" id="UP000287394"/>
    </source>
</evidence>
<dbReference type="RefSeq" id="WP_119320620.1">
    <property type="nucleotide sequence ID" value="NZ_AP025739.1"/>
</dbReference>
<sequence>MSETLSTEEIIDLIISGDCTVEEAEALIVELRARVKWFDGSDYMLQLENGVGVLRLAQLERSKYPEHLSKQDLVKILKESTHALVTQGDVDMHDALMMILFKNVAMPADSASKLFDNILDGRSAEEIIEEVLENRHGKSIQL</sequence>
<keyword evidence="2" id="KW-1185">Reference proteome</keyword>
<evidence type="ECO:0000313" key="1">
    <source>
        <dbReference type="EMBL" id="BDI30786.1"/>
    </source>
</evidence>
<proteinExistence type="predicted"/>
<protein>
    <submittedName>
        <fullName evidence="1">Uncharacterized protein</fullName>
    </submittedName>
</protein>